<dbReference type="Proteomes" id="UP000887013">
    <property type="component" value="Unassembled WGS sequence"/>
</dbReference>
<feature type="non-terminal residue" evidence="1">
    <location>
        <position position="1"/>
    </location>
</feature>
<name>A0A8X6U4D7_NEPPI</name>
<dbReference type="EMBL" id="BMAW01071682">
    <property type="protein sequence ID" value="GFT79175.1"/>
    <property type="molecule type" value="Genomic_DNA"/>
</dbReference>
<dbReference type="AlphaFoldDB" id="A0A8X6U4D7"/>
<gene>
    <name evidence="1" type="ORF">NPIL_26391</name>
</gene>
<evidence type="ECO:0000313" key="1">
    <source>
        <dbReference type="EMBL" id="GFT79175.1"/>
    </source>
</evidence>
<accession>A0A8X6U4D7</accession>
<reference evidence="1" key="1">
    <citation type="submission" date="2020-08" db="EMBL/GenBank/DDBJ databases">
        <title>Multicomponent nature underlies the extraordinary mechanical properties of spider dragline silk.</title>
        <authorList>
            <person name="Kono N."/>
            <person name="Nakamura H."/>
            <person name="Mori M."/>
            <person name="Yoshida Y."/>
            <person name="Ohtoshi R."/>
            <person name="Malay A.D."/>
            <person name="Moran D.A.P."/>
            <person name="Tomita M."/>
            <person name="Numata K."/>
            <person name="Arakawa K."/>
        </authorList>
    </citation>
    <scope>NUCLEOTIDE SEQUENCE</scope>
</reference>
<comment type="caution">
    <text evidence="1">The sequence shown here is derived from an EMBL/GenBank/DDBJ whole genome shotgun (WGS) entry which is preliminary data.</text>
</comment>
<sequence>HLEDMLFPYYAAVEDLVANGTKSYVIAELRCKNLSGYPSNRPLSLPYGHCVELLATKGGNSSKG</sequence>
<keyword evidence="2" id="KW-1185">Reference proteome</keyword>
<proteinExistence type="predicted"/>
<organism evidence="1 2">
    <name type="scientific">Nephila pilipes</name>
    <name type="common">Giant wood spider</name>
    <name type="synonym">Nephila maculata</name>
    <dbReference type="NCBI Taxonomy" id="299642"/>
    <lineage>
        <taxon>Eukaryota</taxon>
        <taxon>Metazoa</taxon>
        <taxon>Ecdysozoa</taxon>
        <taxon>Arthropoda</taxon>
        <taxon>Chelicerata</taxon>
        <taxon>Arachnida</taxon>
        <taxon>Araneae</taxon>
        <taxon>Araneomorphae</taxon>
        <taxon>Entelegynae</taxon>
        <taxon>Araneoidea</taxon>
        <taxon>Nephilidae</taxon>
        <taxon>Nephila</taxon>
    </lineage>
</organism>
<evidence type="ECO:0000313" key="2">
    <source>
        <dbReference type="Proteomes" id="UP000887013"/>
    </source>
</evidence>
<protein>
    <submittedName>
        <fullName evidence="1">Uncharacterized protein</fullName>
    </submittedName>
</protein>